<evidence type="ECO:0000313" key="8">
    <source>
        <dbReference type="Proteomes" id="UP000186323"/>
    </source>
</evidence>
<dbReference type="NCBIfam" id="TIGR01703">
    <property type="entry name" value="hybrid_clust"/>
    <property type="match status" value="1"/>
</dbReference>
<dbReference type="Proteomes" id="UP000186323">
    <property type="component" value="Chromosome I"/>
</dbReference>
<dbReference type="GO" id="GO:0042542">
    <property type="term" value="P:response to hydrogen peroxide"/>
    <property type="evidence" value="ECO:0007669"/>
    <property type="project" value="TreeGrafter"/>
</dbReference>
<comment type="subcellular location">
    <subcellularLocation>
        <location evidence="6">Cytoplasm</location>
    </subcellularLocation>
</comment>
<dbReference type="HAMAP" id="MF_00069">
    <property type="entry name" value="Hydroxylam_reduct"/>
    <property type="match status" value="1"/>
</dbReference>
<feature type="binding site" evidence="6">
    <location>
        <position position="3"/>
    </location>
    <ligand>
        <name>[4Fe-4S] cluster</name>
        <dbReference type="ChEBI" id="CHEBI:49883"/>
    </ligand>
</feature>
<evidence type="ECO:0000256" key="5">
    <source>
        <dbReference type="ARBA" id="ARBA00023014"/>
    </source>
</evidence>
<feature type="binding site" evidence="6">
    <location>
        <position position="437"/>
    </location>
    <ligand>
        <name>hybrid [4Fe-2O-2S] cluster</name>
        <dbReference type="ChEBI" id="CHEBI:60519"/>
    </ligand>
</feature>
<organism evidence="7 8">
    <name type="scientific">Desulfovibrio piger</name>
    <dbReference type="NCBI Taxonomy" id="901"/>
    <lineage>
        <taxon>Bacteria</taxon>
        <taxon>Pseudomonadati</taxon>
        <taxon>Thermodesulfobacteriota</taxon>
        <taxon>Desulfovibrionia</taxon>
        <taxon>Desulfovibrionales</taxon>
        <taxon>Desulfovibrionaceae</taxon>
        <taxon>Desulfovibrio</taxon>
    </lineage>
</organism>
<dbReference type="PANTHER" id="PTHR30109">
    <property type="entry name" value="HYDROXYLAMINE REDUCTASE"/>
    <property type="match status" value="1"/>
</dbReference>
<feature type="binding site" evidence="6">
    <location>
        <position position="298"/>
    </location>
    <ligand>
        <name>hybrid [4Fe-2O-2S] cluster</name>
        <dbReference type="ChEBI" id="CHEBI:60519"/>
    </ligand>
</feature>
<dbReference type="Gene3D" id="1.20.1270.20">
    <property type="match status" value="2"/>
</dbReference>
<dbReference type="InterPro" id="IPR010048">
    <property type="entry name" value="Hydroxylam_reduct"/>
</dbReference>
<feature type="binding site" description="via persulfide group" evidence="6">
    <location>
        <position position="384"/>
    </location>
    <ligand>
        <name>hybrid [4Fe-2O-2S] cluster</name>
        <dbReference type="ChEBI" id="CHEBI:60519"/>
    </ligand>
</feature>
<dbReference type="GO" id="GO:0046872">
    <property type="term" value="F:metal ion binding"/>
    <property type="evidence" value="ECO:0007669"/>
    <property type="project" value="UniProtKB-KW"/>
</dbReference>
<name>A0A1K1LF11_9BACT</name>
<dbReference type="GO" id="GO:0050418">
    <property type="term" value="F:hydroxylamine reductase activity"/>
    <property type="evidence" value="ECO:0007669"/>
    <property type="project" value="UniProtKB-UniRule"/>
</dbReference>
<dbReference type="FunFam" id="3.40.50.2030:FF:000001">
    <property type="entry name" value="Hydroxylamine reductase"/>
    <property type="match status" value="1"/>
</dbReference>
<sequence>MFCNQCEQTSKGKGCTRLGICGKNEAVAIQQDKLVWQLRELAAVALMAREAGIVDTATDDFAFKALFSTLTNVNFDPVSLRAVQEECLERTTALAARVPGAPAPTPLAALDLRDTATDHLSGDEDVRSAMQILLYGLKGVAAYADHAAELGQRDPDVAAFLYRGLRAGTELDPESHDLNGWLGLVLECGKVNLRAMELLEAGNTGTFGTPVPTPVSLGRRKGKAILISGHDLPDLLALLEQTRDTGINVYTHGEMLPAHAYPLLHAFPHLAGHYGTAWQNQQKELPDFPGAVLFTTNCIQDPRGYADKVFTSGNVSWPGLTHCKGRDFSAVIQKALELPGFAEDVPGREVLTGFGRETLLGAAPAVLDAVAQGKLRHIFLVGGCDGARPGRNYYTELVEKIPADCLILTLACGKFRFFDKELGSLGGIPRLLDVGQCNDAYAAVRVALALADALKCGVNELPLSLVLSWYEQKAVSILLTLLALGVKNIRLGPTLPAFVSPNILKVLVEQWNIMPVTTPDEDLKAILG</sequence>
<accession>A0A1K1LF11</accession>
<comment type="catalytic activity">
    <reaction evidence="6">
        <text>A + NH4(+) + H2O = hydroxylamine + AH2 + H(+)</text>
        <dbReference type="Rhea" id="RHEA:22052"/>
        <dbReference type="ChEBI" id="CHEBI:13193"/>
        <dbReference type="ChEBI" id="CHEBI:15377"/>
        <dbReference type="ChEBI" id="CHEBI:15378"/>
        <dbReference type="ChEBI" id="CHEBI:15429"/>
        <dbReference type="ChEBI" id="CHEBI:17499"/>
        <dbReference type="ChEBI" id="CHEBI:28938"/>
        <dbReference type="EC" id="1.7.99.1"/>
    </reaction>
</comment>
<dbReference type="InterPro" id="IPR004137">
    <property type="entry name" value="HCP/CODH"/>
</dbReference>
<dbReference type="Pfam" id="PF03063">
    <property type="entry name" value="Prismane"/>
    <property type="match status" value="1"/>
</dbReference>
<feature type="binding site" evidence="6">
    <location>
        <position position="6"/>
    </location>
    <ligand>
        <name>[4Fe-4S] cluster</name>
        <dbReference type="ChEBI" id="CHEBI:49883"/>
    </ligand>
</feature>
<dbReference type="InterPro" id="IPR016100">
    <property type="entry name" value="Prismane_a-bundle"/>
</dbReference>
<evidence type="ECO:0000313" key="7">
    <source>
        <dbReference type="EMBL" id="SFV73293.1"/>
    </source>
</evidence>
<feature type="binding site" evidence="6">
    <location>
        <position position="230"/>
    </location>
    <ligand>
        <name>hybrid [4Fe-2O-2S] cluster</name>
        <dbReference type="ChEBI" id="CHEBI:60519"/>
    </ligand>
</feature>
<dbReference type="NCBIfam" id="NF003658">
    <property type="entry name" value="PRK05290.1"/>
    <property type="match status" value="1"/>
</dbReference>
<dbReference type="RefSeq" id="WP_072334877.1">
    <property type="nucleotide sequence ID" value="NZ_CALUWT010000003.1"/>
</dbReference>
<dbReference type="InterPro" id="IPR011254">
    <property type="entry name" value="Prismane-like_sf"/>
</dbReference>
<keyword evidence="4 6" id="KW-0408">Iron</keyword>
<keyword evidence="2 6" id="KW-0479">Metal-binding</keyword>
<dbReference type="GO" id="GO:0005737">
    <property type="term" value="C:cytoplasm"/>
    <property type="evidence" value="ECO:0007669"/>
    <property type="project" value="UniProtKB-SubCell"/>
</dbReference>
<dbReference type="PIRSF" id="PIRSF000076">
    <property type="entry name" value="HCP"/>
    <property type="match status" value="1"/>
</dbReference>
<protein>
    <recommendedName>
        <fullName evidence="6">Hydroxylamine reductase</fullName>
        <ecNumber evidence="6">1.7.99.1</ecNumber>
    </recommendedName>
    <alternativeName>
        <fullName evidence="6">Hybrid-cluster protein</fullName>
        <shortName evidence="6">HCP</shortName>
    </alternativeName>
    <alternativeName>
        <fullName evidence="6">Prismane protein</fullName>
    </alternativeName>
</protein>
<dbReference type="KEGG" id="dpg:DESPIGER_1448"/>
<feature type="binding site" evidence="6">
    <location>
        <position position="473"/>
    </location>
    <ligand>
        <name>hybrid [4Fe-2O-2S] cluster</name>
        <dbReference type="ChEBI" id="CHEBI:60519"/>
    </ligand>
</feature>
<evidence type="ECO:0000256" key="3">
    <source>
        <dbReference type="ARBA" id="ARBA00023002"/>
    </source>
</evidence>
<dbReference type="Gene3D" id="3.40.50.2030">
    <property type="match status" value="2"/>
</dbReference>
<evidence type="ECO:0000256" key="6">
    <source>
        <dbReference type="HAMAP-Rule" id="MF_00069"/>
    </source>
</evidence>
<comment type="function">
    <text evidence="6">Catalyzes the reduction of hydroxylamine to form NH(3) and H(2)O.</text>
</comment>
<feature type="binding site" evidence="6">
    <location>
        <position position="15"/>
    </location>
    <ligand>
        <name>[4Fe-4S] cluster</name>
        <dbReference type="ChEBI" id="CHEBI:49883"/>
    </ligand>
</feature>
<evidence type="ECO:0000256" key="4">
    <source>
        <dbReference type="ARBA" id="ARBA00023004"/>
    </source>
</evidence>
<feature type="binding site" evidence="6">
    <location>
        <position position="21"/>
    </location>
    <ligand>
        <name>[4Fe-4S] cluster</name>
        <dbReference type="ChEBI" id="CHEBI:49883"/>
    </ligand>
</feature>
<dbReference type="InterPro" id="IPR016099">
    <property type="entry name" value="Prismane-like_a/b-sand"/>
</dbReference>
<feature type="modified residue" description="Cysteine persulfide" evidence="6">
    <location>
        <position position="384"/>
    </location>
</feature>
<comment type="cofactor">
    <cofactor evidence="6">
        <name>hybrid [4Fe-2O-2S] cluster</name>
        <dbReference type="ChEBI" id="CHEBI:60519"/>
    </cofactor>
    <text evidence="6">Binds 1 hybrid [4Fe-2O-2S] cluster.</text>
</comment>
<comment type="similarity">
    <text evidence="6">Belongs to the HCP family.</text>
</comment>
<reference evidence="8" key="1">
    <citation type="submission" date="2016-10" db="EMBL/GenBank/DDBJ databases">
        <authorList>
            <person name="Wegmann U."/>
        </authorList>
    </citation>
    <scope>NUCLEOTIDE SEQUENCE [LARGE SCALE GENOMIC DNA]</scope>
</reference>
<proteinExistence type="inferred from homology"/>
<keyword evidence="3 6" id="KW-0560">Oxidoreductase</keyword>
<dbReference type="EC" id="1.7.99.1" evidence="6"/>
<feature type="binding site" evidence="6">
    <location>
        <position position="412"/>
    </location>
    <ligand>
        <name>hybrid [4Fe-2O-2S] cluster</name>
        <dbReference type="ChEBI" id="CHEBI:60519"/>
    </ligand>
</feature>
<dbReference type="AlphaFoldDB" id="A0A1K1LF11"/>
<keyword evidence="1 6" id="KW-0963">Cytoplasm</keyword>
<dbReference type="SUPFAM" id="SSF56821">
    <property type="entry name" value="Prismane protein-like"/>
    <property type="match status" value="1"/>
</dbReference>
<dbReference type="GO" id="GO:0051539">
    <property type="term" value="F:4 iron, 4 sulfur cluster binding"/>
    <property type="evidence" value="ECO:0007669"/>
    <property type="project" value="UniProtKB-KW"/>
</dbReference>
<feature type="binding site" evidence="6">
    <location>
        <position position="471"/>
    </location>
    <ligand>
        <name>hybrid [4Fe-2O-2S] cluster</name>
        <dbReference type="ChEBI" id="CHEBI:60519"/>
    </ligand>
</feature>
<dbReference type="CDD" id="cd01914">
    <property type="entry name" value="HCP"/>
    <property type="match status" value="1"/>
</dbReference>
<dbReference type="EMBL" id="LT630450">
    <property type="protein sequence ID" value="SFV73293.1"/>
    <property type="molecule type" value="Genomic_DNA"/>
</dbReference>
<feature type="binding site" evidence="6">
    <location>
        <position position="254"/>
    </location>
    <ligand>
        <name>hybrid [4Fe-2O-2S] cluster</name>
        <dbReference type="ChEBI" id="CHEBI:60519"/>
    </ligand>
</feature>
<keyword evidence="5 6" id="KW-0411">Iron-sulfur</keyword>
<dbReference type="GO" id="GO:0004601">
    <property type="term" value="F:peroxidase activity"/>
    <property type="evidence" value="ECO:0007669"/>
    <property type="project" value="TreeGrafter"/>
</dbReference>
<comment type="cofactor">
    <cofactor evidence="6">
        <name>[4Fe-4S] cluster</name>
        <dbReference type="ChEBI" id="CHEBI:49883"/>
    </cofactor>
    <text evidence="6">Binds 1 [4Fe-4S] cluster.</text>
</comment>
<evidence type="ECO:0000256" key="2">
    <source>
        <dbReference type="ARBA" id="ARBA00022723"/>
    </source>
</evidence>
<dbReference type="PANTHER" id="PTHR30109:SF0">
    <property type="entry name" value="HYDROXYLAMINE REDUCTASE"/>
    <property type="match status" value="1"/>
</dbReference>
<keyword evidence="8" id="KW-1185">Reference proteome</keyword>
<evidence type="ECO:0000256" key="1">
    <source>
        <dbReference type="ARBA" id="ARBA00022490"/>
    </source>
</evidence>
<keyword evidence="6" id="KW-0004">4Fe-4S</keyword>
<gene>
    <name evidence="6" type="primary">hcp</name>
    <name evidence="7" type="ORF">DESPIGER_1448</name>
</gene>
<dbReference type="OrthoDB" id="9761526at2"/>